<protein>
    <submittedName>
        <fullName evidence="1">Uncharacterized protein</fullName>
    </submittedName>
</protein>
<evidence type="ECO:0000313" key="1">
    <source>
        <dbReference type="EMBL" id="MBB5222390.1"/>
    </source>
</evidence>
<proteinExistence type="predicted"/>
<keyword evidence="2" id="KW-1185">Reference proteome</keyword>
<sequence>MAMLNDGWAEARLAGAQREGDTMTVRVRFYRAEGVEGSRVLYGTLSKSVWETDIYIVAGDKKYLLLKDSEGNAIAPANLMLDDDGPQAGAWYGTFPAPPAGEAAVLHLPAMEPLGPFPAP</sequence>
<dbReference type="EMBL" id="JACHFM010000002">
    <property type="protein sequence ID" value="MBB5222390.1"/>
    <property type="molecule type" value="Genomic_DNA"/>
</dbReference>
<comment type="caution">
    <text evidence="1">The sequence shown here is derived from an EMBL/GenBank/DDBJ whole genome shotgun (WGS) entry which is preliminary data.</text>
</comment>
<name>A0A840SNQ6_9RHOB</name>
<reference evidence="1 2" key="1">
    <citation type="submission" date="2020-08" db="EMBL/GenBank/DDBJ databases">
        <title>Genomic Encyclopedia of Type Strains, Phase IV (KMG-IV): sequencing the most valuable type-strain genomes for metagenomic binning, comparative biology and taxonomic classification.</title>
        <authorList>
            <person name="Goeker M."/>
        </authorList>
    </citation>
    <scope>NUCLEOTIDE SEQUENCE [LARGE SCALE GENOMIC DNA]</scope>
    <source>
        <strain evidence="1 2">DSM 101730</strain>
    </source>
</reference>
<gene>
    <name evidence="1" type="ORF">HNP73_002326</name>
</gene>
<organism evidence="1 2">
    <name type="scientific">Amaricoccus macauensis</name>
    <dbReference type="NCBI Taxonomy" id="57001"/>
    <lineage>
        <taxon>Bacteria</taxon>
        <taxon>Pseudomonadati</taxon>
        <taxon>Pseudomonadota</taxon>
        <taxon>Alphaproteobacteria</taxon>
        <taxon>Rhodobacterales</taxon>
        <taxon>Paracoccaceae</taxon>
        <taxon>Amaricoccus</taxon>
    </lineage>
</organism>
<accession>A0A840SNQ6</accession>
<evidence type="ECO:0000313" key="2">
    <source>
        <dbReference type="Proteomes" id="UP000549457"/>
    </source>
</evidence>
<dbReference type="RefSeq" id="WP_184149147.1">
    <property type="nucleotide sequence ID" value="NZ_JACHFM010000002.1"/>
</dbReference>
<dbReference type="Proteomes" id="UP000549457">
    <property type="component" value="Unassembled WGS sequence"/>
</dbReference>
<dbReference type="AlphaFoldDB" id="A0A840SNQ6"/>